<reference evidence="1" key="1">
    <citation type="submission" date="2020-09" db="EMBL/GenBank/DDBJ databases">
        <title>New species isolated from human feces.</title>
        <authorList>
            <person name="Kitahara M."/>
            <person name="Shigeno Y."/>
            <person name="Shime M."/>
            <person name="Matsumoto Y."/>
            <person name="Nakamura S."/>
            <person name="Motooka D."/>
            <person name="Fukuoka S."/>
            <person name="Nishikawa H."/>
            <person name="Benno Y."/>
        </authorList>
    </citation>
    <scope>NUCLEOTIDE SEQUENCE</scope>
    <source>
        <strain evidence="1">MM35</strain>
    </source>
</reference>
<organism evidence="1 2">
    <name type="scientific">Vescimonas fastidiosa</name>
    <dbReference type="NCBI Taxonomy" id="2714353"/>
    <lineage>
        <taxon>Bacteria</taxon>
        <taxon>Bacillati</taxon>
        <taxon>Bacillota</taxon>
        <taxon>Clostridia</taxon>
        <taxon>Eubacteriales</taxon>
        <taxon>Oscillospiraceae</taxon>
        <taxon>Vescimonas</taxon>
    </lineage>
</organism>
<protein>
    <recommendedName>
        <fullName evidence="3">KilA-N domain-containing protein</fullName>
    </recommendedName>
</protein>
<accession>A0A810PNF4</accession>
<gene>
    <name evidence="1" type="ORF">MM35RIKEN_04900</name>
</gene>
<evidence type="ECO:0000313" key="1">
    <source>
        <dbReference type="EMBL" id="BCK78298.1"/>
    </source>
</evidence>
<dbReference type="Proteomes" id="UP000681343">
    <property type="component" value="Chromosome"/>
</dbReference>
<dbReference type="AlphaFoldDB" id="A0A810PNF4"/>
<dbReference type="EMBL" id="AP023415">
    <property type="protein sequence ID" value="BCK78298.1"/>
    <property type="molecule type" value="Genomic_DNA"/>
</dbReference>
<proteinExistence type="predicted"/>
<name>A0A810PNF4_9FIRM</name>
<dbReference type="KEGG" id="vfa:MM35RIKEN_04900"/>
<sequence length="63" mass="7234">MTPKKWIDLTNAIGIISKQGKSGGTMAHPFIACDFEMWNDAEFRFEVVRAFINSRTEIQNEIE</sequence>
<keyword evidence="2" id="KW-1185">Reference proteome</keyword>
<evidence type="ECO:0008006" key="3">
    <source>
        <dbReference type="Google" id="ProtNLM"/>
    </source>
</evidence>
<evidence type="ECO:0000313" key="2">
    <source>
        <dbReference type="Proteomes" id="UP000681343"/>
    </source>
</evidence>